<accession>A0A917NCB7</accession>
<dbReference type="EMBL" id="BMOB01000006">
    <property type="protein sequence ID" value="GGI87967.1"/>
    <property type="molecule type" value="Genomic_DNA"/>
</dbReference>
<gene>
    <name evidence="1" type="ORF">GCM10007966_15900</name>
</gene>
<dbReference type="SUPFAM" id="SSF46689">
    <property type="entry name" value="Homeodomain-like"/>
    <property type="match status" value="1"/>
</dbReference>
<sequence>MGVLIMSECERQRKAVCEMVNQQRITLVQAAEQRGLSYRQILRIYERYKEKGDAGLIHGNRGRVSSRKNTHQETIINRYIERYEGFGPTLASEYLERDGFLVDHDTLRKWWFRKRSNNERSMFRYNKVARTYNRPRRLWLIGWHYASQCSKI</sequence>
<dbReference type="Proteomes" id="UP000630149">
    <property type="component" value="Unassembled WGS sequence"/>
</dbReference>
<protein>
    <recommendedName>
        <fullName evidence="3">Transposase</fullName>
    </recommendedName>
</protein>
<organism evidence="1 2">
    <name type="scientific">Legionella impletisoli</name>
    <dbReference type="NCBI Taxonomy" id="343510"/>
    <lineage>
        <taxon>Bacteria</taxon>
        <taxon>Pseudomonadati</taxon>
        <taxon>Pseudomonadota</taxon>
        <taxon>Gammaproteobacteria</taxon>
        <taxon>Legionellales</taxon>
        <taxon>Legionellaceae</taxon>
        <taxon>Legionella</taxon>
    </lineage>
</organism>
<dbReference type="AlphaFoldDB" id="A0A917NCB7"/>
<evidence type="ECO:0008006" key="3">
    <source>
        <dbReference type="Google" id="ProtNLM"/>
    </source>
</evidence>
<evidence type="ECO:0000313" key="2">
    <source>
        <dbReference type="Proteomes" id="UP000630149"/>
    </source>
</evidence>
<evidence type="ECO:0000313" key="1">
    <source>
        <dbReference type="EMBL" id="GGI87967.1"/>
    </source>
</evidence>
<reference evidence="1" key="2">
    <citation type="submission" date="2020-09" db="EMBL/GenBank/DDBJ databases">
        <authorList>
            <person name="Sun Q."/>
            <person name="Ohkuma M."/>
        </authorList>
    </citation>
    <scope>NUCLEOTIDE SEQUENCE</scope>
    <source>
        <strain evidence="1">JCM 13919</strain>
    </source>
</reference>
<dbReference type="RefSeq" id="WP_131776842.1">
    <property type="nucleotide sequence ID" value="NZ_BMOB01000006.1"/>
</dbReference>
<dbReference type="OrthoDB" id="5655881at2"/>
<keyword evidence="2" id="KW-1185">Reference proteome</keyword>
<dbReference type="InterPro" id="IPR009057">
    <property type="entry name" value="Homeodomain-like_sf"/>
</dbReference>
<comment type="caution">
    <text evidence="1">The sequence shown here is derived from an EMBL/GenBank/DDBJ whole genome shotgun (WGS) entry which is preliminary data.</text>
</comment>
<name>A0A917NCB7_9GAMM</name>
<reference evidence="1" key="1">
    <citation type="journal article" date="2014" name="Int. J. Syst. Evol. Microbiol.">
        <title>Complete genome sequence of Corynebacterium casei LMG S-19264T (=DSM 44701T), isolated from a smear-ripened cheese.</title>
        <authorList>
            <consortium name="US DOE Joint Genome Institute (JGI-PGF)"/>
            <person name="Walter F."/>
            <person name="Albersmeier A."/>
            <person name="Kalinowski J."/>
            <person name="Ruckert C."/>
        </authorList>
    </citation>
    <scope>NUCLEOTIDE SEQUENCE</scope>
    <source>
        <strain evidence="1">JCM 13919</strain>
    </source>
</reference>
<proteinExistence type="predicted"/>